<dbReference type="Proteomes" id="UP000019335">
    <property type="component" value="Chromosome 12"/>
</dbReference>
<organism evidence="1 2">
    <name type="scientific">Nannochloropsis gaditana</name>
    <dbReference type="NCBI Taxonomy" id="72520"/>
    <lineage>
        <taxon>Eukaryota</taxon>
        <taxon>Sar</taxon>
        <taxon>Stramenopiles</taxon>
        <taxon>Ochrophyta</taxon>
        <taxon>Eustigmatophyceae</taxon>
        <taxon>Eustigmatales</taxon>
        <taxon>Monodopsidaceae</taxon>
        <taxon>Nannochloropsis</taxon>
    </lineage>
</organism>
<gene>
    <name evidence="1" type="ORF">Naga_101727g2</name>
</gene>
<keyword evidence="2" id="KW-1185">Reference proteome</keyword>
<name>W7TDG2_9STRA</name>
<dbReference type="PROSITE" id="PS51257">
    <property type="entry name" value="PROKAR_LIPOPROTEIN"/>
    <property type="match status" value="1"/>
</dbReference>
<comment type="caution">
    <text evidence="1">The sequence shown here is derived from an EMBL/GenBank/DDBJ whole genome shotgun (WGS) entry which is preliminary data.</text>
</comment>
<proteinExistence type="predicted"/>
<dbReference type="AlphaFoldDB" id="W7TDG2"/>
<sequence length="100" mass="10801">MTSTNKKYLCGCLNGVGNASACGCLEGGPPNTLLVGSWLSDGPSSDSDWGFRTNGTKPEVYPKQAVRGLEHVWLSTIDSRTARHTTRTALSKRLRFGDIE</sequence>
<protein>
    <submittedName>
        <fullName evidence="1">Uncharacterized protein</fullName>
    </submittedName>
</protein>
<dbReference type="EMBL" id="AZIL01001063">
    <property type="protein sequence ID" value="EWM24995.1"/>
    <property type="molecule type" value="Genomic_DNA"/>
</dbReference>
<evidence type="ECO:0000313" key="2">
    <source>
        <dbReference type="Proteomes" id="UP000019335"/>
    </source>
</evidence>
<evidence type="ECO:0000313" key="1">
    <source>
        <dbReference type="EMBL" id="EWM24995.1"/>
    </source>
</evidence>
<reference evidence="1 2" key="1">
    <citation type="journal article" date="2014" name="Mol. Plant">
        <title>Chromosome Scale Genome Assembly and Transcriptome Profiling of Nannochloropsis gaditana in Nitrogen Depletion.</title>
        <authorList>
            <person name="Corteggiani Carpinelli E."/>
            <person name="Telatin A."/>
            <person name="Vitulo N."/>
            <person name="Forcato C."/>
            <person name="D'Angelo M."/>
            <person name="Schiavon R."/>
            <person name="Vezzi A."/>
            <person name="Giacometti G.M."/>
            <person name="Morosinotto T."/>
            <person name="Valle G."/>
        </authorList>
    </citation>
    <scope>NUCLEOTIDE SEQUENCE [LARGE SCALE GENOMIC DNA]</scope>
    <source>
        <strain evidence="1 2">B-31</strain>
    </source>
</reference>
<accession>W7TDG2</accession>